<reference evidence="1 2" key="1">
    <citation type="submission" date="2021-06" db="EMBL/GenBank/DDBJ databases">
        <title>Caerostris darwini draft genome.</title>
        <authorList>
            <person name="Kono N."/>
            <person name="Arakawa K."/>
        </authorList>
    </citation>
    <scope>NUCLEOTIDE SEQUENCE [LARGE SCALE GENOMIC DNA]</scope>
</reference>
<protein>
    <submittedName>
        <fullName evidence="1">Uncharacterized protein</fullName>
    </submittedName>
</protein>
<gene>
    <name evidence="1" type="ORF">CDAR_5801</name>
</gene>
<dbReference type="EMBL" id="BPLQ01006080">
    <property type="protein sequence ID" value="GIY19919.1"/>
    <property type="molecule type" value="Genomic_DNA"/>
</dbReference>
<evidence type="ECO:0000313" key="2">
    <source>
        <dbReference type="Proteomes" id="UP001054837"/>
    </source>
</evidence>
<accession>A0AAV4RFY5</accession>
<name>A0AAV4RFY5_9ARAC</name>
<dbReference type="Proteomes" id="UP001054837">
    <property type="component" value="Unassembled WGS sequence"/>
</dbReference>
<proteinExistence type="predicted"/>
<comment type="caution">
    <text evidence="1">The sequence shown here is derived from an EMBL/GenBank/DDBJ whole genome shotgun (WGS) entry which is preliminary data.</text>
</comment>
<evidence type="ECO:0000313" key="1">
    <source>
        <dbReference type="EMBL" id="GIY19919.1"/>
    </source>
</evidence>
<keyword evidence="2" id="KW-1185">Reference proteome</keyword>
<sequence length="127" mass="14804">MEKETFTAFGKLSELSQEQKETKTLQIIPRYRYKDNSILLCFVSQMEKETFTAFGKLSELSHAKSRKKQKHRKSYLATDMGARDDLDISIQRTASYFRQESDILILLFQKLERGSFANNNHGISCRL</sequence>
<dbReference type="AlphaFoldDB" id="A0AAV4RFY5"/>
<organism evidence="1 2">
    <name type="scientific">Caerostris darwini</name>
    <dbReference type="NCBI Taxonomy" id="1538125"/>
    <lineage>
        <taxon>Eukaryota</taxon>
        <taxon>Metazoa</taxon>
        <taxon>Ecdysozoa</taxon>
        <taxon>Arthropoda</taxon>
        <taxon>Chelicerata</taxon>
        <taxon>Arachnida</taxon>
        <taxon>Araneae</taxon>
        <taxon>Araneomorphae</taxon>
        <taxon>Entelegynae</taxon>
        <taxon>Araneoidea</taxon>
        <taxon>Araneidae</taxon>
        <taxon>Caerostris</taxon>
    </lineage>
</organism>